<dbReference type="Gene3D" id="3.40.50.1820">
    <property type="entry name" value="alpha/beta hydrolase"/>
    <property type="match status" value="1"/>
</dbReference>
<keyword evidence="7" id="KW-1185">Reference proteome</keyword>
<feature type="domain" description="AB hydrolase-1" evidence="5">
    <location>
        <begin position="6"/>
        <end position="238"/>
    </location>
</feature>
<comment type="similarity">
    <text evidence="2">Belongs to the AB hydrolase superfamily. AKT2 hydrolase family.</text>
</comment>
<comment type="subcellular location">
    <subcellularLocation>
        <location evidence="1">Peroxisome</location>
    </subcellularLocation>
</comment>
<dbReference type="OrthoDB" id="1263307at2759"/>
<evidence type="ECO:0000313" key="6">
    <source>
        <dbReference type="EMBL" id="RAR13474.1"/>
    </source>
</evidence>
<dbReference type="InterPro" id="IPR029058">
    <property type="entry name" value="AB_hydrolase_fold"/>
</dbReference>
<dbReference type="STRING" id="183478.A0A364N829"/>
<dbReference type="PANTHER" id="PTHR37017">
    <property type="entry name" value="AB HYDROLASE-1 DOMAIN-CONTAINING PROTEIN-RELATED"/>
    <property type="match status" value="1"/>
</dbReference>
<keyword evidence="3" id="KW-0843">Virulence</keyword>
<dbReference type="AlphaFoldDB" id="A0A364N829"/>
<dbReference type="SUPFAM" id="SSF53474">
    <property type="entry name" value="alpha/beta-Hydrolases"/>
    <property type="match status" value="1"/>
</dbReference>
<keyword evidence="4" id="KW-0576">Peroxisome</keyword>
<evidence type="ECO:0000313" key="7">
    <source>
        <dbReference type="Proteomes" id="UP000249619"/>
    </source>
</evidence>
<dbReference type="GO" id="GO:0005777">
    <property type="term" value="C:peroxisome"/>
    <property type="evidence" value="ECO:0007669"/>
    <property type="project" value="UniProtKB-SubCell"/>
</dbReference>
<reference evidence="7" key="1">
    <citation type="submission" date="2018-05" db="EMBL/GenBank/DDBJ databases">
        <title>Draft genome sequence of Stemphylium lycopersici strain CIDEFI 213.</title>
        <authorList>
            <person name="Medina R."/>
            <person name="Franco M.E.E."/>
            <person name="Lucentini C.G."/>
            <person name="Saparrat M.C.N."/>
            <person name="Balatti P.A."/>
        </authorList>
    </citation>
    <scope>NUCLEOTIDE SEQUENCE [LARGE SCALE GENOMIC DNA]</scope>
    <source>
        <strain evidence="7">CIDEFI 213</strain>
    </source>
</reference>
<evidence type="ECO:0000256" key="2">
    <source>
        <dbReference type="ARBA" id="ARBA00005668"/>
    </source>
</evidence>
<evidence type="ECO:0000256" key="4">
    <source>
        <dbReference type="ARBA" id="ARBA00023140"/>
    </source>
</evidence>
<comment type="caution">
    <text evidence="6">The sequence shown here is derived from an EMBL/GenBank/DDBJ whole genome shotgun (WGS) entry which is preliminary data.</text>
</comment>
<evidence type="ECO:0000259" key="5">
    <source>
        <dbReference type="Pfam" id="PF12697"/>
    </source>
</evidence>
<protein>
    <recommendedName>
        <fullName evidence="5">AB hydrolase-1 domain-containing protein</fullName>
    </recommendedName>
</protein>
<organism evidence="6 7">
    <name type="scientific">Stemphylium lycopersici</name>
    <name type="common">Tomato gray leaf spot disease fungus</name>
    <name type="synonym">Thyrospora lycopersici</name>
    <dbReference type="NCBI Taxonomy" id="183478"/>
    <lineage>
        <taxon>Eukaryota</taxon>
        <taxon>Fungi</taxon>
        <taxon>Dikarya</taxon>
        <taxon>Ascomycota</taxon>
        <taxon>Pezizomycotina</taxon>
        <taxon>Dothideomycetes</taxon>
        <taxon>Pleosporomycetidae</taxon>
        <taxon>Pleosporales</taxon>
        <taxon>Pleosporineae</taxon>
        <taxon>Pleosporaceae</taxon>
        <taxon>Stemphylium</taxon>
    </lineage>
</organism>
<dbReference type="Pfam" id="PF12697">
    <property type="entry name" value="Abhydrolase_6"/>
    <property type="match status" value="1"/>
</dbReference>
<dbReference type="InterPro" id="IPR052897">
    <property type="entry name" value="Sec-Metab_Biosynth_Hydrolase"/>
</dbReference>
<dbReference type="PANTHER" id="PTHR37017:SF11">
    <property type="entry name" value="ESTERASE_LIPASE_THIOESTERASE DOMAIN-CONTAINING PROTEIN"/>
    <property type="match status" value="1"/>
</dbReference>
<evidence type="ECO:0000256" key="1">
    <source>
        <dbReference type="ARBA" id="ARBA00004275"/>
    </source>
</evidence>
<proteinExistence type="inferred from homology"/>
<evidence type="ECO:0000256" key="3">
    <source>
        <dbReference type="ARBA" id="ARBA00023026"/>
    </source>
</evidence>
<dbReference type="EMBL" id="QGDH01000035">
    <property type="protein sequence ID" value="RAR13474.1"/>
    <property type="molecule type" value="Genomic_DNA"/>
</dbReference>
<gene>
    <name evidence="6" type="ORF">DDE83_003205</name>
</gene>
<name>A0A364N829_STELY</name>
<sequence length="249" mass="27059">MSKPEIVLVPGAAHTPECMALLMAKLKTFGYSTHCRQMASVGDPTSNPPEGLSGDIAVLRSVVEEAIGEGNDVVVVPHSWGGVVAGSALVGYSKKEREACGKKGGVIRTGYMASIILPKGVSLMEEGSGTPPPWMEIRDQYAYCLQPEAFYNDLPEVEQKYWFSICKPHAVASFQTKTTGAAWKLIPMSYLLCEEDLAIPLQHQEDMIKAAKEAGAEIDVTRFKCGHSPFLSKVNETADWVRRVAGEKV</sequence>
<dbReference type="InterPro" id="IPR000073">
    <property type="entry name" value="AB_hydrolase_1"/>
</dbReference>
<dbReference type="Proteomes" id="UP000249619">
    <property type="component" value="Unassembled WGS sequence"/>
</dbReference>
<accession>A0A364N829</accession>